<dbReference type="AlphaFoldDB" id="A0A392S1H4"/>
<dbReference type="EMBL" id="LXQA010302442">
    <property type="protein sequence ID" value="MCI42272.1"/>
    <property type="molecule type" value="Genomic_DNA"/>
</dbReference>
<accession>A0A392S1H4</accession>
<dbReference type="Proteomes" id="UP000265520">
    <property type="component" value="Unassembled WGS sequence"/>
</dbReference>
<keyword evidence="2" id="KW-1185">Reference proteome</keyword>
<sequence>SGTEVPEVNWCEPGESAAMEVLVGSKNGFLTKRYLLKDAL</sequence>
<keyword evidence="1" id="KW-0456">Lyase</keyword>
<dbReference type="GO" id="GO:0016829">
    <property type="term" value="F:lyase activity"/>
    <property type="evidence" value="ECO:0007669"/>
    <property type="project" value="UniProtKB-KW"/>
</dbReference>
<proteinExistence type="predicted"/>
<reference evidence="1 2" key="1">
    <citation type="journal article" date="2018" name="Front. Plant Sci.">
        <title>Red Clover (Trifolium pratense) and Zigzag Clover (T. medium) - A Picture of Genomic Similarities and Differences.</title>
        <authorList>
            <person name="Dluhosova J."/>
            <person name="Istvanek J."/>
            <person name="Nedelnik J."/>
            <person name="Repkova J."/>
        </authorList>
    </citation>
    <scope>NUCLEOTIDE SEQUENCE [LARGE SCALE GENOMIC DNA]</scope>
    <source>
        <strain evidence="2">cv. 10/8</strain>
        <tissue evidence="1">Leaf</tissue>
    </source>
</reference>
<evidence type="ECO:0000313" key="1">
    <source>
        <dbReference type="EMBL" id="MCI42272.1"/>
    </source>
</evidence>
<comment type="caution">
    <text evidence="1">The sequence shown here is derived from an EMBL/GenBank/DDBJ whole genome shotgun (WGS) entry which is preliminary data.</text>
</comment>
<evidence type="ECO:0000313" key="2">
    <source>
        <dbReference type="Proteomes" id="UP000265520"/>
    </source>
</evidence>
<protein>
    <submittedName>
        <fullName evidence="1">CPD photolyase</fullName>
    </submittedName>
</protein>
<feature type="non-terminal residue" evidence="1">
    <location>
        <position position="1"/>
    </location>
</feature>
<name>A0A392S1H4_9FABA</name>
<organism evidence="1 2">
    <name type="scientific">Trifolium medium</name>
    <dbReference type="NCBI Taxonomy" id="97028"/>
    <lineage>
        <taxon>Eukaryota</taxon>
        <taxon>Viridiplantae</taxon>
        <taxon>Streptophyta</taxon>
        <taxon>Embryophyta</taxon>
        <taxon>Tracheophyta</taxon>
        <taxon>Spermatophyta</taxon>
        <taxon>Magnoliopsida</taxon>
        <taxon>eudicotyledons</taxon>
        <taxon>Gunneridae</taxon>
        <taxon>Pentapetalae</taxon>
        <taxon>rosids</taxon>
        <taxon>fabids</taxon>
        <taxon>Fabales</taxon>
        <taxon>Fabaceae</taxon>
        <taxon>Papilionoideae</taxon>
        <taxon>50 kb inversion clade</taxon>
        <taxon>NPAAA clade</taxon>
        <taxon>Hologalegina</taxon>
        <taxon>IRL clade</taxon>
        <taxon>Trifolieae</taxon>
        <taxon>Trifolium</taxon>
    </lineage>
</organism>